<dbReference type="Proteomes" id="UP001596052">
    <property type="component" value="Unassembled WGS sequence"/>
</dbReference>
<gene>
    <name evidence="1" type="ORF">ACFQDI_20355</name>
</gene>
<sequence length="378" mass="42766">MTHPSDTLRSVVAAKPAEELNIWVQQRLDGEDGMPLLYQGKEIERPHEAVAAVFGLNQDVLTPAKRNGVIEALKNVRRAIQEEWVEGIVIPQHTEKAKYWAEIISAVKPEELRKDARMLLEACLMAPVLAHSALPEIAAAATGYSETGEPDLVLWNKLLGKAQTAALAFRRLLEIESFTTMSRHWLELLKRRLQDKWPTNIRLLTAALLSKEPSNTAAIEQLATLVIQAGLGKQAVKELELSKNESVKDLVLNLEAILNCKVLVYDEDLQLMQGMMFIADWWCSHAYYQPAVPSEDSISTIIRPERRQTRKMTRDDKVYNNLSGHTHHYENSGIMLHSREAYRATALNDIKLPINPPSRRRPGAQFDVLNQRSKMVNF</sequence>
<dbReference type="EMBL" id="JBHSMQ010000009">
    <property type="protein sequence ID" value="MFC5457232.1"/>
    <property type="molecule type" value="Genomic_DNA"/>
</dbReference>
<keyword evidence="2" id="KW-1185">Reference proteome</keyword>
<dbReference type="RefSeq" id="WP_377170304.1">
    <property type="nucleotide sequence ID" value="NZ_JBHSMQ010000009.1"/>
</dbReference>
<comment type="caution">
    <text evidence="1">The sequence shown here is derived from an EMBL/GenBank/DDBJ whole genome shotgun (WGS) entry which is preliminary data.</text>
</comment>
<organism evidence="1 2">
    <name type="scientific">Prosthecobacter fluviatilis</name>
    <dbReference type="NCBI Taxonomy" id="445931"/>
    <lineage>
        <taxon>Bacteria</taxon>
        <taxon>Pseudomonadati</taxon>
        <taxon>Verrucomicrobiota</taxon>
        <taxon>Verrucomicrobiia</taxon>
        <taxon>Verrucomicrobiales</taxon>
        <taxon>Verrucomicrobiaceae</taxon>
        <taxon>Prosthecobacter</taxon>
    </lineage>
</organism>
<name>A0ABW0KWZ8_9BACT</name>
<accession>A0ABW0KWZ8</accession>
<evidence type="ECO:0000313" key="2">
    <source>
        <dbReference type="Proteomes" id="UP001596052"/>
    </source>
</evidence>
<proteinExistence type="predicted"/>
<evidence type="ECO:0000313" key="1">
    <source>
        <dbReference type="EMBL" id="MFC5457232.1"/>
    </source>
</evidence>
<protein>
    <submittedName>
        <fullName evidence="1">Uncharacterized protein</fullName>
    </submittedName>
</protein>
<reference evidence="2" key="1">
    <citation type="journal article" date="2019" name="Int. J. Syst. Evol. Microbiol.">
        <title>The Global Catalogue of Microorganisms (GCM) 10K type strain sequencing project: providing services to taxonomists for standard genome sequencing and annotation.</title>
        <authorList>
            <consortium name="The Broad Institute Genomics Platform"/>
            <consortium name="The Broad Institute Genome Sequencing Center for Infectious Disease"/>
            <person name="Wu L."/>
            <person name="Ma J."/>
        </authorList>
    </citation>
    <scope>NUCLEOTIDE SEQUENCE [LARGE SCALE GENOMIC DNA]</scope>
    <source>
        <strain evidence="2">CGMCC 4.1469</strain>
    </source>
</reference>